<proteinExistence type="predicted"/>
<keyword evidence="3" id="KW-1185">Reference proteome</keyword>
<reference evidence="2 3" key="1">
    <citation type="submission" date="2021-06" db="EMBL/GenBank/DDBJ databases">
        <title>Caerostris extrusa draft genome.</title>
        <authorList>
            <person name="Kono N."/>
            <person name="Arakawa K."/>
        </authorList>
    </citation>
    <scope>NUCLEOTIDE SEQUENCE [LARGE SCALE GENOMIC DNA]</scope>
</reference>
<accession>A0AAV4RUE3</accession>
<sequence length="349" mass="39215">MPESPDHLFQRKSFKLFKQRSLCLKQLVFNCQAEMKASIINYGYRKLDLFIQLYFERGLSVTLTPREGLDELTPRTLSIPQVSNINIAQRTGTLTDIFFTYTKALVLLQCLPVSPSLANEATDPAQSEERSRKNSGRPSLTPTVSPTIKPNCTNCTHQATFFTSQQKAAGTATRGRKAVLLQDRKKKKNLLFSSDVLFCIFSDPLSQSLNRPLVPAQTSLASKVEDTRKSGAVGEDLPGFFYFPTPIWDKGPLQQGFTNRITVWSGCGSNDADVYPPSAISWHKRWITRRRGLPVRLPNGFDWVSHMILRPEIDVYPPKGHTHGLESCSLELFILSSPYVPILLQRPGL</sequence>
<dbReference type="EMBL" id="BPLR01008443">
    <property type="protein sequence ID" value="GIY24734.1"/>
    <property type="molecule type" value="Genomic_DNA"/>
</dbReference>
<dbReference type="Proteomes" id="UP001054945">
    <property type="component" value="Unassembled WGS sequence"/>
</dbReference>
<gene>
    <name evidence="2" type="primary">AVEN_125874_1</name>
    <name evidence="2" type="ORF">CEXT_527491</name>
</gene>
<organism evidence="2 3">
    <name type="scientific">Caerostris extrusa</name>
    <name type="common">Bark spider</name>
    <name type="synonym">Caerostris bankana</name>
    <dbReference type="NCBI Taxonomy" id="172846"/>
    <lineage>
        <taxon>Eukaryota</taxon>
        <taxon>Metazoa</taxon>
        <taxon>Ecdysozoa</taxon>
        <taxon>Arthropoda</taxon>
        <taxon>Chelicerata</taxon>
        <taxon>Arachnida</taxon>
        <taxon>Araneae</taxon>
        <taxon>Araneomorphae</taxon>
        <taxon>Entelegynae</taxon>
        <taxon>Araneoidea</taxon>
        <taxon>Araneidae</taxon>
        <taxon>Caerostris</taxon>
    </lineage>
</organism>
<evidence type="ECO:0000256" key="1">
    <source>
        <dbReference type="SAM" id="MobiDB-lite"/>
    </source>
</evidence>
<evidence type="ECO:0000313" key="3">
    <source>
        <dbReference type="Proteomes" id="UP001054945"/>
    </source>
</evidence>
<feature type="region of interest" description="Disordered" evidence="1">
    <location>
        <begin position="119"/>
        <end position="149"/>
    </location>
</feature>
<evidence type="ECO:0000313" key="2">
    <source>
        <dbReference type="EMBL" id="GIY24734.1"/>
    </source>
</evidence>
<comment type="caution">
    <text evidence="2">The sequence shown here is derived from an EMBL/GenBank/DDBJ whole genome shotgun (WGS) entry which is preliminary data.</text>
</comment>
<feature type="compositionally biased region" description="Polar residues" evidence="1">
    <location>
        <begin position="136"/>
        <end position="149"/>
    </location>
</feature>
<evidence type="ECO:0008006" key="4">
    <source>
        <dbReference type="Google" id="ProtNLM"/>
    </source>
</evidence>
<name>A0AAV4RUE3_CAEEX</name>
<dbReference type="AlphaFoldDB" id="A0AAV4RUE3"/>
<protein>
    <recommendedName>
        <fullName evidence="4">Maturase K</fullName>
    </recommendedName>
</protein>